<gene>
    <name evidence="5" type="ORF">MRBLWS13_002416</name>
</gene>
<evidence type="ECO:0000259" key="4">
    <source>
        <dbReference type="Pfam" id="PF08241"/>
    </source>
</evidence>
<dbReference type="InterPro" id="IPR013216">
    <property type="entry name" value="Methyltransf_11"/>
</dbReference>
<dbReference type="InterPro" id="IPR051052">
    <property type="entry name" value="Diverse_substrate_MTase"/>
</dbReference>
<dbReference type="SUPFAM" id="SSF53335">
    <property type="entry name" value="S-adenosyl-L-methionine-dependent methyltransferases"/>
    <property type="match status" value="1"/>
</dbReference>
<dbReference type="Gene3D" id="3.40.50.150">
    <property type="entry name" value="Vaccinia Virus protein VP39"/>
    <property type="match status" value="1"/>
</dbReference>
<keyword evidence="3" id="KW-0808">Transferase</keyword>
<keyword evidence="2 5" id="KW-0489">Methyltransferase</keyword>
<evidence type="ECO:0000256" key="3">
    <source>
        <dbReference type="ARBA" id="ARBA00022679"/>
    </source>
</evidence>
<feature type="domain" description="Methyltransferase type 11" evidence="4">
    <location>
        <begin position="42"/>
        <end position="131"/>
    </location>
</feature>
<dbReference type="GO" id="GO:0032259">
    <property type="term" value="P:methylation"/>
    <property type="evidence" value="ECO:0007669"/>
    <property type="project" value="UniProtKB-KW"/>
</dbReference>
<reference evidence="5" key="1">
    <citation type="submission" date="2024-04" db="EMBL/GenBank/DDBJ databases">
        <authorList>
            <person name="Roder T."/>
            <person name="Oberhansli S."/>
            <person name="Kreuzer M."/>
        </authorList>
    </citation>
    <scope>NUCLEOTIDE SEQUENCE</scope>
    <source>
        <strain evidence="5">LWS13-1.2</strain>
    </source>
</reference>
<dbReference type="GO" id="GO:0008757">
    <property type="term" value="F:S-adenosylmethionine-dependent methyltransferase activity"/>
    <property type="evidence" value="ECO:0007669"/>
    <property type="project" value="InterPro"/>
</dbReference>
<comment type="similarity">
    <text evidence="1">Belongs to the methyltransferase superfamily.</text>
</comment>
<proteinExistence type="inferred from homology"/>
<dbReference type="EMBL" id="CP151632">
    <property type="protein sequence ID" value="WZO34750.1"/>
    <property type="molecule type" value="Genomic_DNA"/>
</dbReference>
<dbReference type="Pfam" id="PF08241">
    <property type="entry name" value="Methyltransf_11"/>
    <property type="match status" value="1"/>
</dbReference>
<accession>A0AAU6SD15</accession>
<organism evidence="5">
    <name type="scientific">Microbacterium sp. LWS13-1.2</name>
    <dbReference type="NCBI Taxonomy" id="3135264"/>
    <lineage>
        <taxon>Bacteria</taxon>
        <taxon>Bacillati</taxon>
        <taxon>Actinomycetota</taxon>
        <taxon>Actinomycetes</taxon>
        <taxon>Micrococcales</taxon>
        <taxon>Microbacteriaceae</taxon>
        <taxon>Microbacterium</taxon>
    </lineage>
</organism>
<dbReference type="CDD" id="cd02440">
    <property type="entry name" value="AdoMet_MTases"/>
    <property type="match status" value="1"/>
</dbReference>
<dbReference type="RefSeq" id="WP_349425626.1">
    <property type="nucleotide sequence ID" value="NZ_CP151632.1"/>
</dbReference>
<evidence type="ECO:0000313" key="5">
    <source>
        <dbReference type="EMBL" id="WZO34750.1"/>
    </source>
</evidence>
<protein>
    <submittedName>
        <fullName evidence="5">Class I SAM-dependent methyltransferase</fullName>
    </submittedName>
</protein>
<dbReference type="PANTHER" id="PTHR44942:SF4">
    <property type="entry name" value="METHYLTRANSFERASE TYPE 11 DOMAIN-CONTAINING PROTEIN"/>
    <property type="match status" value="1"/>
</dbReference>
<dbReference type="PANTHER" id="PTHR44942">
    <property type="entry name" value="METHYLTRANSF_11 DOMAIN-CONTAINING PROTEIN"/>
    <property type="match status" value="1"/>
</dbReference>
<name>A0AAU6SD15_9MICO</name>
<dbReference type="InterPro" id="IPR029063">
    <property type="entry name" value="SAM-dependent_MTases_sf"/>
</dbReference>
<dbReference type="AlphaFoldDB" id="A0AAU6SD15"/>
<sequence length="252" mass="26857">MVDPMHFEASADDYAAARPPYPAGLWERLRTLGLLRPGATALDLGAGTGQATGPLLEAGLRVTAVEPGPRLAALLRAAHPAADVRVCRAEDVELAASAVDLVVAATSIHWMDVDVLLPKIYTILTPTGRLAVWRNVFGDADASTTPFRARIAEIIAARRAPPRPGPPAEDIDATIEALTTSGLFVVTDVSTYRWTLELDAAAIGRLFRTFSDWSAGEVEQAVEAVNDPGGTVTEHYSSWLVVLAPIERLSAQ</sequence>
<evidence type="ECO:0000256" key="1">
    <source>
        <dbReference type="ARBA" id="ARBA00008361"/>
    </source>
</evidence>
<evidence type="ECO:0000256" key="2">
    <source>
        <dbReference type="ARBA" id="ARBA00022603"/>
    </source>
</evidence>